<dbReference type="Pfam" id="PF07244">
    <property type="entry name" value="POTRA"/>
    <property type="match status" value="3"/>
</dbReference>
<evidence type="ECO:0000256" key="1">
    <source>
        <dbReference type="ARBA" id="ARBA00004370"/>
    </source>
</evidence>
<dbReference type="PANTHER" id="PTHR12815:SF18">
    <property type="entry name" value="SORTING AND ASSEMBLY MACHINERY COMPONENT 50 HOMOLOG"/>
    <property type="match status" value="1"/>
</dbReference>
<dbReference type="Gene3D" id="3.10.20.310">
    <property type="entry name" value="membrane protein fhac"/>
    <property type="match status" value="3"/>
</dbReference>
<dbReference type="EMBL" id="FAOP01000005">
    <property type="protein sequence ID" value="CUU05148.1"/>
    <property type="molecule type" value="Genomic_DNA"/>
</dbReference>
<evidence type="ECO:0000259" key="5">
    <source>
        <dbReference type="Pfam" id="PF01103"/>
    </source>
</evidence>
<evidence type="ECO:0000313" key="7">
    <source>
        <dbReference type="EMBL" id="CUS89641.1"/>
    </source>
</evidence>
<reference evidence="7 10" key="2">
    <citation type="submission" date="2015-11" db="EMBL/GenBank/DDBJ databases">
        <authorList>
            <person name="Varghese N."/>
        </authorList>
    </citation>
    <scope>NUCLEOTIDE SEQUENCE [LARGE SCALE GENOMIC DNA]</scope>
    <source>
        <strain evidence="7 10">JGI-8</strain>
    </source>
</reference>
<reference evidence="8 9" key="1">
    <citation type="submission" date="2015-11" db="EMBL/GenBank/DDBJ databases">
        <authorList>
            <person name="Zhang Y."/>
            <person name="Guo Z."/>
        </authorList>
    </citation>
    <scope>NUCLEOTIDE SEQUENCE [LARGE SCALE GENOMIC DNA]</scope>
    <source>
        <strain evidence="8">JGI-4</strain>
    </source>
</reference>
<accession>A0A0S4N250</accession>
<evidence type="ECO:0000313" key="10">
    <source>
        <dbReference type="Proteomes" id="UP000182200"/>
    </source>
</evidence>
<dbReference type="Pfam" id="PF01103">
    <property type="entry name" value="Omp85"/>
    <property type="match status" value="1"/>
</dbReference>
<dbReference type="PANTHER" id="PTHR12815">
    <property type="entry name" value="SORTING AND ASSEMBLY MACHINERY SAMM50 PROTEIN FAMILY MEMBER"/>
    <property type="match status" value="1"/>
</dbReference>
<organism evidence="8 9">
    <name type="scientific">Candidatus Kryptonium thompsonii</name>
    <dbReference type="NCBI Taxonomy" id="1633631"/>
    <lineage>
        <taxon>Bacteria</taxon>
        <taxon>Pseudomonadati</taxon>
        <taxon>Candidatus Kryptoniota</taxon>
        <taxon>Candidatus Kryptonium</taxon>
    </lineage>
</organism>
<keyword evidence="3" id="KW-0812">Transmembrane</keyword>
<evidence type="ECO:0000313" key="9">
    <source>
        <dbReference type="Proteomes" id="UP000182011"/>
    </source>
</evidence>
<comment type="subcellular location">
    <subcellularLocation>
        <location evidence="1">Membrane</location>
    </subcellularLocation>
</comment>
<accession>A0A0P1M1T1</accession>
<evidence type="ECO:0000256" key="4">
    <source>
        <dbReference type="ARBA" id="ARBA00023136"/>
    </source>
</evidence>
<sequence>MKRLIFVLLVIGFAILKAQEQNFELKKINFQGNKTLSARELHSILVSKESPSKFWQILYKVNKRLGDKPQYLEKIKVANDIISLRNYYLDNGFFDVKIDTLIYYNYESKEAILNFLVDEGRPYLIDKIDFTGLEQIPDSLRRICMNFSFLKVGKRYRRVDVEAEIQRILNLLYDNGYQNAYVERVGIRVLVDSTKKIVSVFVPFNPNERYLIKDIKILVEGTGKMKVSEELVRREIEFKEGEFYSRSLILKSEANLSQTGLFENVRINLEPTGKADTVHLADVNVWVVPRNKHDIFPSIYFSDERNAFNVGVSVDYQNRNFLGGGRNFSSSVRFQIQSLSFNRMPSLEDTTSAGLIETNMRLNQPYLVGRRIPGEFSLALMIDKQKSYSLNIARNRVRFIYKPNGEYSGFLDWDIESVNIKFRGTVDPKLEKLYQRQLNSILSITFQIDRTDDLIYPRSGYAHMISVEEGGVVPFLLGQMGINVLPFSQYYKFGWLYRRFFGLNNSVFAFKFKLGVANEFYIKSSKRFELQPIPINRRFFAGGSASVRGWRVRELGNVSNPALGGNVLIEANFENRIIFWRSFGGVVFVDLGNLWDDLRYVKLNQFAVAGGFGLRYLTFFGGFRFDFGFKVYDPSSTSKMIFKKTAGQILKEMVFHIGVGQTF</sequence>
<dbReference type="InterPro" id="IPR039910">
    <property type="entry name" value="D15-like"/>
</dbReference>
<protein>
    <submittedName>
        <fullName evidence="8">Beta-barrel assembly machine subunit BamA</fullName>
    </submittedName>
</protein>
<evidence type="ECO:0000256" key="3">
    <source>
        <dbReference type="ARBA" id="ARBA00022692"/>
    </source>
</evidence>
<accession>A0A0P1MQK2</accession>
<dbReference type="STRING" id="1633631.GCA_001442925_01168"/>
<dbReference type="InterPro" id="IPR010827">
    <property type="entry name" value="BamA/TamA_POTRA"/>
</dbReference>
<evidence type="ECO:0000256" key="2">
    <source>
        <dbReference type="ARBA" id="ARBA00022452"/>
    </source>
</evidence>
<accession>A0A0P1LLJ4</accession>
<name>A0A0P1M4R5_9BACT</name>
<accession>A0A0P1M4R5</accession>
<evidence type="ECO:0000259" key="6">
    <source>
        <dbReference type="Pfam" id="PF07244"/>
    </source>
</evidence>
<dbReference type="GO" id="GO:0019867">
    <property type="term" value="C:outer membrane"/>
    <property type="evidence" value="ECO:0007669"/>
    <property type="project" value="InterPro"/>
</dbReference>
<gene>
    <name evidence="8" type="ORF">JGI4_01172</name>
    <name evidence="7" type="ORF">JGI8_01334</name>
</gene>
<dbReference type="AlphaFoldDB" id="A0A0P1M4R5"/>
<keyword evidence="10" id="KW-1185">Reference proteome</keyword>
<feature type="domain" description="POTRA" evidence="6">
    <location>
        <begin position="123"/>
        <end position="200"/>
    </location>
</feature>
<dbReference type="Proteomes" id="UP000182011">
    <property type="component" value="Unassembled WGS sequence"/>
</dbReference>
<dbReference type="EMBL" id="CZVI01000018">
    <property type="protein sequence ID" value="CUS89641.1"/>
    <property type="molecule type" value="Genomic_DNA"/>
</dbReference>
<dbReference type="Proteomes" id="UP000182200">
    <property type="component" value="Unassembled WGS sequence"/>
</dbReference>
<feature type="domain" description="POTRA" evidence="6">
    <location>
        <begin position="217"/>
        <end position="280"/>
    </location>
</feature>
<accession>A0A0P1LHQ2</accession>
<dbReference type="InterPro" id="IPR000184">
    <property type="entry name" value="Bac_surfAg_D15"/>
</dbReference>
<keyword evidence="4" id="KW-0472">Membrane</keyword>
<evidence type="ECO:0000313" key="8">
    <source>
        <dbReference type="EMBL" id="CUU05148.1"/>
    </source>
</evidence>
<feature type="domain" description="Bacterial surface antigen (D15)" evidence="5">
    <location>
        <begin position="320"/>
        <end position="663"/>
    </location>
</feature>
<accession>A0A0P1LIY4</accession>
<proteinExistence type="predicted"/>
<accession>A0A0P1LB75</accession>
<feature type="domain" description="POTRA" evidence="6">
    <location>
        <begin position="25"/>
        <end position="120"/>
    </location>
</feature>
<keyword evidence="2" id="KW-1134">Transmembrane beta strand</keyword>
<dbReference type="RefSeq" id="WP_047133969.1">
    <property type="nucleotide sequence ID" value="NZ_CZVI01000018.1"/>
</dbReference>
<dbReference type="OrthoDB" id="9814535at2"/>
<dbReference type="Gene3D" id="2.40.160.50">
    <property type="entry name" value="membrane protein fhac: a member of the omp85/tpsb transporter family"/>
    <property type="match status" value="1"/>
</dbReference>